<dbReference type="EMBL" id="PPTF01000107">
    <property type="protein sequence ID" value="POA96746.1"/>
    <property type="molecule type" value="Genomic_DNA"/>
</dbReference>
<evidence type="ECO:0000313" key="16">
    <source>
        <dbReference type="EMBL" id="POA96746.1"/>
    </source>
</evidence>
<evidence type="ECO:0000313" key="17">
    <source>
        <dbReference type="Proteomes" id="UP000236416"/>
    </source>
</evidence>
<dbReference type="SMART" id="SM00849">
    <property type="entry name" value="Lactamase_B"/>
    <property type="match status" value="1"/>
</dbReference>
<evidence type="ECO:0000256" key="1">
    <source>
        <dbReference type="ARBA" id="ARBA00001526"/>
    </source>
</evidence>
<keyword evidence="11 13" id="KW-0862">Zinc</keyword>
<dbReference type="EC" id="3.5.2.6" evidence="6 13"/>
<evidence type="ECO:0000256" key="13">
    <source>
        <dbReference type="RuleBase" id="RU361140"/>
    </source>
</evidence>
<dbReference type="NCBIfam" id="NF012229">
    <property type="entry name" value="bla_class_B_core"/>
    <property type="match status" value="1"/>
</dbReference>
<evidence type="ECO:0000256" key="11">
    <source>
        <dbReference type="ARBA" id="ARBA00022833"/>
    </source>
</evidence>
<keyword evidence="8 14" id="KW-0732">Signal</keyword>
<dbReference type="GO" id="GO:0008270">
    <property type="term" value="F:zinc ion binding"/>
    <property type="evidence" value="ECO:0007669"/>
    <property type="project" value="InterPro"/>
</dbReference>
<evidence type="ECO:0000256" key="14">
    <source>
        <dbReference type="SAM" id="SignalP"/>
    </source>
</evidence>
<evidence type="ECO:0000256" key="2">
    <source>
        <dbReference type="ARBA" id="ARBA00001947"/>
    </source>
</evidence>
<comment type="subunit">
    <text evidence="5">Monomer.</text>
</comment>
<dbReference type="InterPro" id="IPR036866">
    <property type="entry name" value="RibonucZ/Hydroxyglut_hydro"/>
</dbReference>
<evidence type="ECO:0000256" key="7">
    <source>
        <dbReference type="ARBA" id="ARBA00022723"/>
    </source>
</evidence>
<evidence type="ECO:0000256" key="10">
    <source>
        <dbReference type="ARBA" id="ARBA00022801"/>
    </source>
</evidence>
<evidence type="ECO:0000256" key="6">
    <source>
        <dbReference type="ARBA" id="ARBA00012865"/>
    </source>
</evidence>
<dbReference type="GO" id="GO:0008800">
    <property type="term" value="F:beta-lactamase activity"/>
    <property type="evidence" value="ECO:0007669"/>
    <property type="project" value="UniProtKB-UniRule"/>
</dbReference>
<dbReference type="PANTHER" id="PTHR42951">
    <property type="entry name" value="METALLO-BETA-LACTAMASE DOMAIN-CONTAINING"/>
    <property type="match status" value="1"/>
</dbReference>
<evidence type="ECO:0000256" key="8">
    <source>
        <dbReference type="ARBA" id="ARBA00022729"/>
    </source>
</evidence>
<dbReference type="AlphaFoldDB" id="A0A2K4MI30"/>
<sequence>MGGRLAAWALALVWAATAGAADGKMALKPVRGGVYVAEDSYYARENSVVYIGSAHVTVVGATWTPDTARELAEQIRRVTDKPITEVINTNYHTDRAGGNAYWKSIGARIVSTRLTADEMRAGWDEVVAFTRQGFPDYPALPLVLPDQEFPGDFSLQNDRVRAFYLGPAHTKDGIFVYFPREKVLYGNCILKPELGNMRYADLAEYPKTLEKLKALHLDVDTVIAGHQDAEHGPELIDRYLALLHAAQ</sequence>
<comment type="catalytic activity">
    <reaction evidence="1 13">
        <text>a beta-lactam + H2O = a substituted beta-amino acid</text>
        <dbReference type="Rhea" id="RHEA:20401"/>
        <dbReference type="ChEBI" id="CHEBI:15377"/>
        <dbReference type="ChEBI" id="CHEBI:35627"/>
        <dbReference type="ChEBI" id="CHEBI:140347"/>
        <dbReference type="EC" id="3.5.2.6"/>
    </reaction>
</comment>
<evidence type="ECO:0000256" key="9">
    <source>
        <dbReference type="ARBA" id="ARBA00022764"/>
    </source>
</evidence>
<comment type="subcellular location">
    <subcellularLocation>
        <location evidence="3">Periplasm</location>
    </subcellularLocation>
</comment>
<keyword evidence="12 13" id="KW-0046">Antibiotic resistance</keyword>
<keyword evidence="10 13" id="KW-0378">Hydrolase</keyword>
<dbReference type="PROSITE" id="PS00744">
    <property type="entry name" value="BETA_LACTAMASE_B_2"/>
    <property type="match status" value="1"/>
</dbReference>
<keyword evidence="7 13" id="KW-0479">Metal-binding</keyword>
<feature type="domain" description="Metallo-beta-lactamase" evidence="15">
    <location>
        <begin position="44"/>
        <end position="226"/>
    </location>
</feature>
<evidence type="ECO:0000256" key="3">
    <source>
        <dbReference type="ARBA" id="ARBA00004418"/>
    </source>
</evidence>
<dbReference type="InterPro" id="IPR001018">
    <property type="entry name" value="Beta-lactamase_class-B_CS"/>
</dbReference>
<dbReference type="PANTHER" id="PTHR42951:SF4">
    <property type="entry name" value="ACYL-COENZYME A THIOESTERASE MBLAC2"/>
    <property type="match status" value="1"/>
</dbReference>
<dbReference type="InterPro" id="IPR050855">
    <property type="entry name" value="NDM-1-like"/>
</dbReference>
<reference evidence="16 17" key="1">
    <citation type="submission" date="2018-01" db="EMBL/GenBank/DDBJ databases">
        <title>Genomic Sequence of Chromobacterium MWU13-2610 from wild cranberry bogs within the Cape Cod National Seashore.</title>
        <authorList>
            <person name="O'Hara-Hanley K."/>
            <person name="Soby S."/>
            <person name="Harrison A."/>
        </authorList>
    </citation>
    <scope>NUCLEOTIDE SEQUENCE [LARGE SCALE GENOMIC DNA]</scope>
    <source>
        <strain evidence="16 17">MWU13-2610</strain>
    </source>
</reference>
<evidence type="ECO:0000256" key="4">
    <source>
        <dbReference type="ARBA" id="ARBA00005250"/>
    </source>
</evidence>
<comment type="similarity">
    <text evidence="4 13">Belongs to the metallo-beta-lactamase superfamily. Class-B beta-lactamase family.</text>
</comment>
<comment type="cofactor">
    <cofactor evidence="2 13">
        <name>Zn(2+)</name>
        <dbReference type="ChEBI" id="CHEBI:29105"/>
    </cofactor>
</comment>
<dbReference type="GO" id="GO:0017001">
    <property type="term" value="P:antibiotic catabolic process"/>
    <property type="evidence" value="ECO:0007669"/>
    <property type="project" value="InterPro"/>
</dbReference>
<protein>
    <recommendedName>
        <fullName evidence="6 13">Beta-lactamase</fullName>
        <ecNumber evidence="6 13">3.5.2.6</ecNumber>
    </recommendedName>
</protein>
<accession>A0A2K4MI30</accession>
<feature type="signal peptide" evidence="14">
    <location>
        <begin position="1"/>
        <end position="20"/>
    </location>
</feature>
<dbReference type="CDD" id="cd16306">
    <property type="entry name" value="CphA_ImiS-like_MBL-B2"/>
    <property type="match status" value="1"/>
</dbReference>
<dbReference type="PROSITE" id="PS00743">
    <property type="entry name" value="BETA_LACTAMASE_B_1"/>
    <property type="match status" value="1"/>
</dbReference>
<organism evidence="16 17">
    <name type="scientific">Chromobacterium sinusclupearum</name>
    <dbReference type="NCBI Taxonomy" id="2077146"/>
    <lineage>
        <taxon>Bacteria</taxon>
        <taxon>Pseudomonadati</taxon>
        <taxon>Pseudomonadota</taxon>
        <taxon>Betaproteobacteria</taxon>
        <taxon>Neisseriales</taxon>
        <taxon>Chromobacteriaceae</taxon>
        <taxon>Chromobacterium</taxon>
    </lineage>
</organism>
<feature type="chain" id="PRO_5014408896" description="Beta-lactamase" evidence="14">
    <location>
        <begin position="21"/>
        <end position="247"/>
    </location>
</feature>
<keyword evidence="17" id="KW-1185">Reference proteome</keyword>
<gene>
    <name evidence="16" type="primary">bla</name>
    <name evidence="16" type="ORF">C2134_20840</name>
</gene>
<dbReference type="InterPro" id="IPR001279">
    <property type="entry name" value="Metallo-B-lactamas"/>
</dbReference>
<proteinExistence type="inferred from homology"/>
<dbReference type="SUPFAM" id="SSF56281">
    <property type="entry name" value="Metallo-hydrolase/oxidoreductase"/>
    <property type="match status" value="1"/>
</dbReference>
<keyword evidence="9" id="KW-0574">Periplasm</keyword>
<dbReference type="Pfam" id="PF00753">
    <property type="entry name" value="Lactamase_B"/>
    <property type="match status" value="1"/>
</dbReference>
<evidence type="ECO:0000256" key="5">
    <source>
        <dbReference type="ARBA" id="ARBA00011245"/>
    </source>
</evidence>
<comment type="caution">
    <text evidence="16">The sequence shown here is derived from an EMBL/GenBank/DDBJ whole genome shotgun (WGS) entry which is preliminary data.</text>
</comment>
<dbReference type="Proteomes" id="UP000236416">
    <property type="component" value="Unassembled WGS sequence"/>
</dbReference>
<evidence type="ECO:0000256" key="12">
    <source>
        <dbReference type="ARBA" id="ARBA00023251"/>
    </source>
</evidence>
<dbReference type="Gene3D" id="3.60.15.10">
    <property type="entry name" value="Ribonuclease Z/Hydroxyacylglutathione hydrolase-like"/>
    <property type="match status" value="1"/>
</dbReference>
<dbReference type="NCBIfam" id="NF033087">
    <property type="entry name" value="bla_subclass_B2"/>
    <property type="match status" value="1"/>
</dbReference>
<evidence type="ECO:0000259" key="15">
    <source>
        <dbReference type="SMART" id="SM00849"/>
    </source>
</evidence>
<dbReference type="GO" id="GO:0046677">
    <property type="term" value="P:response to antibiotic"/>
    <property type="evidence" value="ECO:0007669"/>
    <property type="project" value="UniProtKB-UniRule"/>
</dbReference>
<dbReference type="GO" id="GO:0042597">
    <property type="term" value="C:periplasmic space"/>
    <property type="evidence" value="ECO:0007669"/>
    <property type="project" value="UniProtKB-SubCell"/>
</dbReference>
<name>A0A2K4MI30_9NEIS</name>